<dbReference type="PANTHER" id="PTHR42982">
    <property type="entry name" value="SEC-INDEPENDENT PROTEIN TRANSLOCASE PROTEIN TATA"/>
    <property type="match status" value="1"/>
</dbReference>
<keyword evidence="5" id="KW-0653">Protein transport</keyword>
<dbReference type="GO" id="GO:0005886">
    <property type="term" value="C:plasma membrane"/>
    <property type="evidence" value="ECO:0007669"/>
    <property type="project" value="UniProtKB-SubCell"/>
</dbReference>
<gene>
    <name evidence="9" type="ORF">UFOPK1909_00145</name>
</gene>
<evidence type="ECO:0000313" key="9">
    <source>
        <dbReference type="EMBL" id="CAB4615280.1"/>
    </source>
</evidence>
<keyword evidence="6" id="KW-1133">Transmembrane helix</keyword>
<reference evidence="9" key="1">
    <citation type="submission" date="2020-05" db="EMBL/GenBank/DDBJ databases">
        <authorList>
            <person name="Chiriac C."/>
            <person name="Salcher M."/>
            <person name="Ghai R."/>
            <person name="Kavagutti S V."/>
        </authorList>
    </citation>
    <scope>NUCLEOTIDE SEQUENCE</scope>
</reference>
<evidence type="ECO:0000256" key="6">
    <source>
        <dbReference type="ARBA" id="ARBA00022989"/>
    </source>
</evidence>
<dbReference type="AlphaFoldDB" id="A0A6J6HQ09"/>
<dbReference type="GO" id="GO:0043953">
    <property type="term" value="P:protein transport by the Tat complex"/>
    <property type="evidence" value="ECO:0007669"/>
    <property type="project" value="InterPro"/>
</dbReference>
<proteinExistence type="inferred from homology"/>
<evidence type="ECO:0000256" key="2">
    <source>
        <dbReference type="ARBA" id="ARBA00022448"/>
    </source>
</evidence>
<dbReference type="PANTHER" id="PTHR42982:SF1">
    <property type="entry name" value="SEC-INDEPENDENT PROTEIN TRANSLOCASE PROTEIN TATA"/>
    <property type="match status" value="1"/>
</dbReference>
<evidence type="ECO:0000256" key="4">
    <source>
        <dbReference type="ARBA" id="ARBA00022692"/>
    </source>
</evidence>
<organism evidence="9">
    <name type="scientific">freshwater metagenome</name>
    <dbReference type="NCBI Taxonomy" id="449393"/>
    <lineage>
        <taxon>unclassified sequences</taxon>
        <taxon>metagenomes</taxon>
        <taxon>ecological metagenomes</taxon>
    </lineage>
</organism>
<accession>A0A6J6HQ09</accession>
<evidence type="ECO:0000256" key="5">
    <source>
        <dbReference type="ARBA" id="ARBA00022927"/>
    </source>
</evidence>
<dbReference type="InterPro" id="IPR003369">
    <property type="entry name" value="TatA/B/E"/>
</dbReference>
<dbReference type="HAMAP" id="MF_00236">
    <property type="entry name" value="TatA_E"/>
    <property type="match status" value="1"/>
</dbReference>
<name>A0A6J6HQ09_9ZZZZ</name>
<protein>
    <submittedName>
        <fullName evidence="9">Unannotated protein</fullName>
    </submittedName>
</protein>
<keyword evidence="8" id="KW-0472">Membrane</keyword>
<dbReference type="EMBL" id="CAEZVD010000004">
    <property type="protein sequence ID" value="CAB4615280.1"/>
    <property type="molecule type" value="Genomic_DNA"/>
</dbReference>
<evidence type="ECO:0000256" key="7">
    <source>
        <dbReference type="ARBA" id="ARBA00023010"/>
    </source>
</evidence>
<keyword evidence="4" id="KW-0812">Transmembrane</keyword>
<dbReference type="NCBIfam" id="TIGR01411">
    <property type="entry name" value="tatAE"/>
    <property type="match status" value="1"/>
</dbReference>
<keyword evidence="3" id="KW-1003">Cell membrane</keyword>
<keyword evidence="7" id="KW-0811">Translocation</keyword>
<dbReference type="Gene3D" id="1.20.5.3310">
    <property type="match status" value="1"/>
</dbReference>
<evidence type="ECO:0000256" key="8">
    <source>
        <dbReference type="ARBA" id="ARBA00023136"/>
    </source>
</evidence>
<evidence type="ECO:0000256" key="1">
    <source>
        <dbReference type="ARBA" id="ARBA00004162"/>
    </source>
</evidence>
<comment type="subcellular location">
    <subcellularLocation>
        <location evidence="1">Cell membrane</location>
        <topology evidence="1">Single-pass membrane protein</topology>
    </subcellularLocation>
</comment>
<evidence type="ECO:0000256" key="3">
    <source>
        <dbReference type="ARBA" id="ARBA00022475"/>
    </source>
</evidence>
<keyword evidence="2" id="KW-0813">Transport</keyword>
<dbReference type="InterPro" id="IPR006312">
    <property type="entry name" value="TatA/E"/>
</dbReference>
<sequence>MRLNGWEWIIILVIVLLLWGGPKLPGLAKSLAQSMRIFKKEIKSDDKPKDEASSSN</sequence>
<dbReference type="Pfam" id="PF02416">
    <property type="entry name" value="TatA_B_E"/>
    <property type="match status" value="1"/>
</dbReference>